<dbReference type="RefSeq" id="WP_149891875.1">
    <property type="nucleotide sequence ID" value="NZ_JBHUFA010000001.1"/>
</dbReference>
<keyword evidence="2 3" id="KW-0413">Isomerase</keyword>
<dbReference type="InterPro" id="IPR047687">
    <property type="entry name" value="OMA_tautomer-like"/>
</dbReference>
<keyword evidence="4" id="KW-1185">Reference proteome</keyword>
<sequence>MTQTAVPFLFMRGGTSKGPYFNRKDLPQDRERLSEVLISVLGSGSSTNIDGLGGGNAVTTKVAMLSPSSRPDADLDYFFAQVSVEDRMVDYAPTCGNILVGVGPAAIEMGIVPARDGITPVRIHSVNTGSLVEARVQTPGGVVTYDGDEEIAGVPGTAAPIALNFLDVVGSRTGRLLPTGSARDLIQGLEVSCVDVAMPMVIARAADFGVTGSEKPQELDANRDLMNRIEAVRLEAATRMGLGDATRSVVPKFGLIAPAREGGDFAVRYFMPWNCHPSLAVTGSQCLAACALIPGTVAEGLVPAFPHSPALVRIEHPAGIMDVTVTFSRDDTGFAFHAAGLIRTARLIARGVVMVPNTILMKSSLPGADTLQPSETST</sequence>
<dbReference type="Pfam" id="PF04303">
    <property type="entry name" value="PrpF"/>
    <property type="match status" value="1"/>
</dbReference>
<dbReference type="NCBIfam" id="NF033377">
    <property type="entry name" value="OMA_tautomer"/>
    <property type="match status" value="1"/>
</dbReference>
<dbReference type="SUPFAM" id="SSF54506">
    <property type="entry name" value="Diaminopimelate epimerase-like"/>
    <property type="match status" value="2"/>
</dbReference>
<dbReference type="EMBL" id="JBHUFA010000001">
    <property type="protein sequence ID" value="MFD1694254.1"/>
    <property type="molecule type" value="Genomic_DNA"/>
</dbReference>
<comment type="similarity">
    <text evidence="1">Belongs to the PrpF family.</text>
</comment>
<dbReference type="Proteomes" id="UP001597327">
    <property type="component" value="Unassembled WGS sequence"/>
</dbReference>
<protein>
    <submittedName>
        <fullName evidence="3">4-oxalomesaconate tautomerase</fullName>
        <ecNumber evidence="3">5.3.2.8</ecNumber>
    </submittedName>
</protein>
<dbReference type="InterPro" id="IPR007400">
    <property type="entry name" value="PrpF-like"/>
</dbReference>
<comment type="caution">
    <text evidence="3">The sequence shown here is derived from an EMBL/GenBank/DDBJ whole genome shotgun (WGS) entry which is preliminary data.</text>
</comment>
<organism evidence="3 4">
    <name type="scientific">Roseibium aestuarii</name>
    <dbReference type="NCBI Taxonomy" id="2600299"/>
    <lineage>
        <taxon>Bacteria</taxon>
        <taxon>Pseudomonadati</taxon>
        <taxon>Pseudomonadota</taxon>
        <taxon>Alphaproteobacteria</taxon>
        <taxon>Hyphomicrobiales</taxon>
        <taxon>Stappiaceae</taxon>
        <taxon>Roseibium</taxon>
    </lineage>
</organism>
<dbReference type="Gene3D" id="3.10.310.10">
    <property type="entry name" value="Diaminopimelate Epimerase, Chain A, domain 1"/>
    <property type="match status" value="2"/>
</dbReference>
<evidence type="ECO:0000313" key="3">
    <source>
        <dbReference type="EMBL" id="MFD1694254.1"/>
    </source>
</evidence>
<proteinExistence type="inferred from homology"/>
<dbReference type="GO" id="GO:0016853">
    <property type="term" value="F:isomerase activity"/>
    <property type="evidence" value="ECO:0007669"/>
    <property type="project" value="UniProtKB-KW"/>
</dbReference>
<accession>A0ABW4JQC1</accession>
<name>A0ABW4JQC1_9HYPH</name>
<dbReference type="PANTHER" id="PTHR43709">
    <property type="entry name" value="ACONITATE ISOMERASE-RELATED"/>
    <property type="match status" value="1"/>
</dbReference>
<evidence type="ECO:0000256" key="2">
    <source>
        <dbReference type="ARBA" id="ARBA00023235"/>
    </source>
</evidence>
<reference evidence="4" key="1">
    <citation type="journal article" date="2019" name="Int. J. Syst. Evol. Microbiol.">
        <title>The Global Catalogue of Microorganisms (GCM) 10K type strain sequencing project: providing services to taxonomists for standard genome sequencing and annotation.</title>
        <authorList>
            <consortium name="The Broad Institute Genomics Platform"/>
            <consortium name="The Broad Institute Genome Sequencing Center for Infectious Disease"/>
            <person name="Wu L."/>
            <person name="Ma J."/>
        </authorList>
    </citation>
    <scope>NUCLEOTIDE SEQUENCE [LARGE SCALE GENOMIC DNA]</scope>
    <source>
        <strain evidence="4">JCM 3369</strain>
    </source>
</reference>
<evidence type="ECO:0000256" key="1">
    <source>
        <dbReference type="ARBA" id="ARBA00007673"/>
    </source>
</evidence>
<dbReference type="PANTHER" id="PTHR43709:SF2">
    <property type="entry name" value="DUF453 DOMAIN PROTEIN (AFU_ORTHOLOGUE AFUA_6G00360)"/>
    <property type="match status" value="1"/>
</dbReference>
<evidence type="ECO:0000313" key="4">
    <source>
        <dbReference type="Proteomes" id="UP001597327"/>
    </source>
</evidence>
<dbReference type="EC" id="5.3.2.8" evidence="3"/>
<gene>
    <name evidence="3" type="ORF">ACFSC7_01915</name>
</gene>